<name>A0A812IAG4_9DINO</name>
<accession>A0A812IAG4</accession>
<protein>
    <submittedName>
        <fullName evidence="7">Nlrc3 protein</fullName>
    </submittedName>
</protein>
<comment type="caution">
    <text evidence="7">The sequence shown here is derived from an EMBL/GenBank/DDBJ whole genome shotgun (WGS) entry which is preliminary data.</text>
</comment>
<feature type="non-terminal residue" evidence="7">
    <location>
        <position position="1"/>
    </location>
</feature>
<organism evidence="7 8">
    <name type="scientific">Symbiodinium natans</name>
    <dbReference type="NCBI Taxonomy" id="878477"/>
    <lineage>
        <taxon>Eukaryota</taxon>
        <taxon>Sar</taxon>
        <taxon>Alveolata</taxon>
        <taxon>Dinophyceae</taxon>
        <taxon>Suessiales</taxon>
        <taxon>Symbiodiniaceae</taxon>
        <taxon>Symbiodinium</taxon>
    </lineage>
</organism>
<feature type="region of interest" description="Disordered" evidence="6">
    <location>
        <begin position="1060"/>
        <end position="1081"/>
    </location>
</feature>
<evidence type="ECO:0000256" key="3">
    <source>
        <dbReference type="ARBA" id="ARBA00022614"/>
    </source>
</evidence>
<evidence type="ECO:0000256" key="4">
    <source>
        <dbReference type="ARBA" id="ARBA00022737"/>
    </source>
</evidence>
<feature type="compositionally biased region" description="Low complexity" evidence="6">
    <location>
        <begin position="49"/>
        <end position="58"/>
    </location>
</feature>
<dbReference type="InterPro" id="IPR001611">
    <property type="entry name" value="Leu-rich_rpt"/>
</dbReference>
<gene>
    <name evidence="7" type="primary">Nlrc3</name>
    <name evidence="7" type="ORF">SNAT2548_LOCUS3158</name>
</gene>
<keyword evidence="2" id="KW-0963">Cytoplasm</keyword>
<evidence type="ECO:0000256" key="5">
    <source>
        <dbReference type="ARBA" id="ARBA00023212"/>
    </source>
</evidence>
<dbReference type="OrthoDB" id="184583at2759"/>
<dbReference type="GO" id="GO:0005856">
    <property type="term" value="C:cytoskeleton"/>
    <property type="evidence" value="ECO:0007669"/>
    <property type="project" value="UniProtKB-SubCell"/>
</dbReference>
<feature type="compositionally biased region" description="Basic and acidic residues" evidence="6">
    <location>
        <begin position="2015"/>
        <end position="2028"/>
    </location>
</feature>
<dbReference type="Proteomes" id="UP000604046">
    <property type="component" value="Unassembled WGS sequence"/>
</dbReference>
<feature type="region of interest" description="Disordered" evidence="6">
    <location>
        <begin position="557"/>
        <end position="578"/>
    </location>
</feature>
<evidence type="ECO:0000313" key="8">
    <source>
        <dbReference type="Proteomes" id="UP000604046"/>
    </source>
</evidence>
<dbReference type="SMART" id="SM00369">
    <property type="entry name" value="LRR_TYP"/>
    <property type="match status" value="6"/>
</dbReference>
<dbReference type="Pfam" id="PF13516">
    <property type="entry name" value="LRR_6"/>
    <property type="match status" value="14"/>
</dbReference>
<feature type="compositionally biased region" description="Basic and acidic residues" evidence="6">
    <location>
        <begin position="59"/>
        <end position="69"/>
    </location>
</feature>
<dbReference type="PANTHER" id="PTHR24107:SF2">
    <property type="entry name" value="NLR FAMILY CARD DOMAIN CONTAINING 3"/>
    <property type="match status" value="1"/>
</dbReference>
<evidence type="ECO:0000256" key="2">
    <source>
        <dbReference type="ARBA" id="ARBA00022490"/>
    </source>
</evidence>
<dbReference type="EMBL" id="CAJNDS010000192">
    <property type="protein sequence ID" value="CAE7025262.1"/>
    <property type="molecule type" value="Genomic_DNA"/>
</dbReference>
<dbReference type="InterPro" id="IPR006553">
    <property type="entry name" value="Leu-rich_rpt_Cys-con_subtyp"/>
</dbReference>
<dbReference type="InterPro" id="IPR003591">
    <property type="entry name" value="Leu-rich_rpt_typical-subtyp"/>
</dbReference>
<keyword evidence="3" id="KW-0433">Leucine-rich repeat</keyword>
<feature type="compositionally biased region" description="Basic and acidic residues" evidence="6">
    <location>
        <begin position="2062"/>
        <end position="2071"/>
    </location>
</feature>
<keyword evidence="8" id="KW-1185">Reference proteome</keyword>
<dbReference type="CDD" id="cd00116">
    <property type="entry name" value="LRR_RI"/>
    <property type="match status" value="1"/>
</dbReference>
<sequence length="2436" mass="264845">MAPLLQAMQEGCCCSGIGALFWRSRRQSEALGQAAAGSGGAVAKEDSPADQPEAAEPSEPAKEEPESKAEVAIYSLKDEKGLLAYCRDAKVRLVRADFLRELLAEGRTMPRRQEAEGMRTKDGRPALLAQEELEAKLPGGRVVKGVGSTHHFSVLALSHSWESREIPDLARFQLGVLVEALDTFAEILEKIAPAQKVAEDWEAAIFVDYICLYQFPRTEEQDVYFAKGMANMHLLYAHDTTWSLRIEDLTPGLHDRPGPQLPGTATVFYLPENAVTDVALAELRDTDETGSCGPGCHFGCRPPCPQLHRNSTPYLQRGWCRAEVQWSLTRASPWRSIRIPFREGRNSEAPMAPSEFRAEAERGTLKFTHRSDLELVLQLQAKVFREKAAEAAQLVLGELPEAQLQVLARALPHYERLEVVTVNNSELAGEGFQALVRALPWSRLRQLKLTHSGFGDAEAKALGAGLGGHSSLRLLWLFGNRIGDSGLQAIAEGLADHKNLRDLSLGNNGFGDVGAQALGAALKALPHIEDDLRLQQNAIGDSGAQARPARIEGLWRQAAPGTSRRGSQEKLLKRGPSPLPSSVALGAGLGGHSSLRVLWLLGNRIGDSGLQAIAEGLASHKNLRDLSLSNNAFGEVGTQALGEALKALPNIEELKLSENAIGDSGAQALAAGLGGHTALQKLMLYENRIGDGGIKALASALRPHAQLSDLRLHSNSITDAGLQALAEVLQHLTQMQILALRDNSFGDDGAQALAGVLPRLLQLTGLTLSQNRISDAGAEALVHGLRDNRVLKMLWLHENSLSDAGVEAVAAAFRDRTMEDLKLRPQRCFADDGEVLDHAVVAASPPEVPPGEVRKPCAESWNKSGKDTEFALMSVVPFGAFDSSDCQDVGLICLDVKEKPDDIRAWSRSVAPIFGVLDSDVHDLPGSPSSLVFQSSTPPKLSLKEEAIQATFSLELSKRRWSRPGAENSHCIEQVISDTQGPSEDCVLPAASERKNARATQRFQGVSLHAGATSQPDPDRRQAHDDCHCGILFLRKRHGLGQVILPVPNGTDQVEVEVGPPHPADGVRASNHQEDEGGAGRRRKGLLGCRCPGIGAFFWRSGGQDPVLRFIAEEAAEPSEPAKEEPESRAEVAVYSLRDEKGLLAYCRDAKVRLVRADFLRELLAEGRTMPRRQEAEGMRTKDGRPALLTQEELEAKLPGGQVGGTHRFSVMALSHSWESREIPDVARFQLRVLVEALDTFAEILQKIAPAHNLAKDWEAAIFVDYMSLYQFPRTEEQDVYFAKGMAHMHLLYAHDTSWTLRIEDLTPGLHDRPGPELSGTAKVFYLPHNAVTDVALAELRDTDDQGSCGPGCHFGCSPPCRQLHRNSTPYLQRGWCRAEIQWSLAREAPWKSIRIPFREGRNSEAPMAPAEFRAQAERGTLKFTHRADLEPVLQLQAKVFREKAAEATGLFLGDLPEAQVQVLARALPHYERLEELYVDGSELAGKAFQALVRALPCSCLRELRLTRAGLRDTEAKALGAGLGGHSSLRALSLFGNRIGDSGLQAIAEGLADRKGLRELSLSNNGFGDVGAQALGDALKALPNIEALGAGLGGHSSLRLLWLFGNRIGDSGLQAIAEGLADHKGLRDLSLSNNGFGDVGTQALGDALKALPNIEELSLAENAIGDAGAQALGAGLGGHSSLRLLYLFGNRIGDSGLQAIAEGLAGHKDLRELSLGNNGFGDAGAQALGDALKALPNIEELQLSDNAIGDSGAQALVHALRDNNALTELWLHKNSLSDTGVEAVAAAFRDRTMTDLKLRPQRCFADDGEAGPHENPVIDPRCADSWRKSGKDTEFALKSVVPFGSSDCQDVGLICLDVKEKPDDIRAWSRRSKVRLRISAAGVRLICSLKAEVLLRGVAPWHRLVDVKLVGLRAAGSVRAPILQRPQQLQYQNKTTLPLVRQRVRHVLTIAKLRPSEAGTRGGCGGALEMETNSNYIHFARTCLHLPAAMSGSPQEDTKSPSTSESAGYPAQPKEMGRASTDPRREASQAKAPSQAAGSGGGVKEGSPADRPAEAEAAEPSEPAKEEPESKAEVAIYSLRDKSGLLAYCRDAKVRLVRADFLRELLAEGRTMPRRQEAEGMRTKDGRPALLAQEELEAKLPGGHVEWTHRFSVMALSHSWESREIPDVARFQLRVLVEALDTFAKILQKIAPAQNLAKDWEAAIFVDYMSLYQFPRTEEQDVYFAKGMAHMHLLYAHDETWSLRIEDLTPGLHDRPGPELPGTAKVFYLPDNAVTDVALAELRDTDETGSCGAGCHFGCSPPCPQLHRNSTPYLQRGWCRAEVQWSLARDCPWKSIRIPFREGRNCEAPMAPAEFRAEAERGTLKFTHRSDLEPVLQLQAKVFREKAAEATVLSLGQLPEAQVQVLARALPHYERLEVVEVDGSELAGEAFQAGER</sequence>
<evidence type="ECO:0000256" key="6">
    <source>
        <dbReference type="SAM" id="MobiDB-lite"/>
    </source>
</evidence>
<dbReference type="PANTHER" id="PTHR24107">
    <property type="entry name" value="YNEIN REGULATORY COMPLEX SUBUNIT 5"/>
    <property type="match status" value="1"/>
</dbReference>
<keyword evidence="5" id="KW-0206">Cytoskeleton</keyword>
<dbReference type="InterPro" id="IPR052410">
    <property type="entry name" value="DRC5"/>
</dbReference>
<feature type="region of interest" description="Disordered" evidence="6">
    <location>
        <begin position="1990"/>
        <end position="2071"/>
    </location>
</feature>
<dbReference type="SMART" id="SM00368">
    <property type="entry name" value="LRR_RI"/>
    <property type="match status" value="20"/>
</dbReference>
<comment type="subcellular location">
    <subcellularLocation>
        <location evidence="1">Cytoplasm</location>
        <location evidence="1">Cytoskeleton</location>
    </subcellularLocation>
</comment>
<keyword evidence="4" id="KW-0677">Repeat</keyword>
<dbReference type="SUPFAM" id="SSF52047">
    <property type="entry name" value="RNI-like"/>
    <property type="match status" value="3"/>
</dbReference>
<proteinExistence type="predicted"/>
<dbReference type="SMART" id="SM00367">
    <property type="entry name" value="LRR_CC"/>
    <property type="match status" value="10"/>
</dbReference>
<dbReference type="Gene3D" id="3.80.10.10">
    <property type="entry name" value="Ribonuclease Inhibitor"/>
    <property type="match status" value="5"/>
</dbReference>
<feature type="region of interest" description="Disordered" evidence="6">
    <location>
        <begin position="32"/>
        <end position="69"/>
    </location>
</feature>
<reference evidence="7" key="1">
    <citation type="submission" date="2021-02" db="EMBL/GenBank/DDBJ databases">
        <authorList>
            <person name="Dougan E. K."/>
            <person name="Rhodes N."/>
            <person name="Thang M."/>
            <person name="Chan C."/>
        </authorList>
    </citation>
    <scope>NUCLEOTIDE SEQUENCE</scope>
</reference>
<feature type="compositionally biased region" description="Polar residues" evidence="6">
    <location>
        <begin position="1992"/>
        <end position="2006"/>
    </location>
</feature>
<evidence type="ECO:0000313" key="7">
    <source>
        <dbReference type="EMBL" id="CAE7025262.1"/>
    </source>
</evidence>
<evidence type="ECO:0000256" key="1">
    <source>
        <dbReference type="ARBA" id="ARBA00004245"/>
    </source>
</evidence>
<dbReference type="InterPro" id="IPR032675">
    <property type="entry name" value="LRR_dom_sf"/>
</dbReference>